<protein>
    <recommendedName>
        <fullName evidence="5">DUF1304 domain-containing protein</fullName>
    </recommendedName>
</protein>
<reference evidence="3" key="2">
    <citation type="submission" date="2020-09" db="EMBL/GenBank/DDBJ databases">
        <authorList>
            <person name="Sun Q."/>
            <person name="Zhou Y."/>
        </authorList>
    </citation>
    <scope>NUCLEOTIDE SEQUENCE</scope>
    <source>
        <strain evidence="3">CGMCC 1.12187</strain>
    </source>
</reference>
<dbReference type="Pfam" id="PF06993">
    <property type="entry name" value="DUF1304"/>
    <property type="match status" value="1"/>
</dbReference>
<feature type="transmembrane region" description="Helical" evidence="2">
    <location>
        <begin position="53"/>
        <end position="77"/>
    </location>
</feature>
<feature type="transmembrane region" description="Helical" evidence="2">
    <location>
        <begin position="105"/>
        <end position="125"/>
    </location>
</feature>
<name>A0A917H479_9MICC</name>
<feature type="transmembrane region" description="Helical" evidence="2">
    <location>
        <begin position="155"/>
        <end position="174"/>
    </location>
</feature>
<feature type="region of interest" description="Disordered" evidence="1">
    <location>
        <begin position="1"/>
        <end position="28"/>
    </location>
</feature>
<organism evidence="3 4">
    <name type="scientific">Kocuria dechangensis</name>
    <dbReference type="NCBI Taxonomy" id="1176249"/>
    <lineage>
        <taxon>Bacteria</taxon>
        <taxon>Bacillati</taxon>
        <taxon>Actinomycetota</taxon>
        <taxon>Actinomycetes</taxon>
        <taxon>Micrococcales</taxon>
        <taxon>Micrococcaceae</taxon>
        <taxon>Kocuria</taxon>
    </lineage>
</organism>
<comment type="caution">
    <text evidence="3">The sequence shown here is derived from an EMBL/GenBank/DDBJ whole genome shotgun (WGS) entry which is preliminary data.</text>
</comment>
<keyword evidence="2" id="KW-0472">Membrane</keyword>
<reference evidence="3" key="1">
    <citation type="journal article" date="2014" name="Int. J. Syst. Evol. Microbiol.">
        <title>Complete genome sequence of Corynebacterium casei LMG S-19264T (=DSM 44701T), isolated from a smear-ripened cheese.</title>
        <authorList>
            <consortium name="US DOE Joint Genome Institute (JGI-PGF)"/>
            <person name="Walter F."/>
            <person name="Albersmeier A."/>
            <person name="Kalinowski J."/>
            <person name="Ruckert C."/>
        </authorList>
    </citation>
    <scope>NUCLEOTIDE SEQUENCE</scope>
    <source>
        <strain evidence="3">CGMCC 1.12187</strain>
    </source>
</reference>
<feature type="transmembrane region" description="Helical" evidence="2">
    <location>
        <begin position="132"/>
        <end position="149"/>
    </location>
</feature>
<keyword evidence="4" id="KW-1185">Reference proteome</keyword>
<evidence type="ECO:0000313" key="3">
    <source>
        <dbReference type="EMBL" id="GGG67431.1"/>
    </source>
</evidence>
<keyword evidence="2" id="KW-0812">Transmembrane</keyword>
<dbReference type="InterPro" id="IPR009732">
    <property type="entry name" value="DUF1304"/>
</dbReference>
<feature type="compositionally biased region" description="Pro residues" evidence="1">
    <location>
        <begin position="18"/>
        <end position="28"/>
    </location>
</feature>
<dbReference type="Proteomes" id="UP000638848">
    <property type="component" value="Unassembled WGS sequence"/>
</dbReference>
<accession>A0A917H479</accession>
<dbReference type="EMBL" id="BMEQ01000027">
    <property type="protein sequence ID" value="GGG67431.1"/>
    <property type="molecule type" value="Genomic_DNA"/>
</dbReference>
<evidence type="ECO:0000313" key="4">
    <source>
        <dbReference type="Proteomes" id="UP000638848"/>
    </source>
</evidence>
<dbReference type="RefSeq" id="WP_268235541.1">
    <property type="nucleotide sequence ID" value="NZ_BMEQ01000027.1"/>
</dbReference>
<evidence type="ECO:0000256" key="1">
    <source>
        <dbReference type="SAM" id="MobiDB-lite"/>
    </source>
</evidence>
<keyword evidence="2" id="KW-1133">Transmembrane helix</keyword>
<dbReference type="AlphaFoldDB" id="A0A917H479"/>
<sequence length="176" mass="19090">MTVKTIEPIGVRVSTSPPGGPDTSPPPYLGRRACRQGAGTNAVRIREAITPNLLSQIVAGLSILILRAVFVMDVFFFHPRELYKFTLIEPEDVGAVRTSAINVGFYNPTYALGLITGLILLRTVWVEAGQALVLFCCAAHVILGIVLYVSERRLWAGALLQSVPPAIVLVTYGTRE</sequence>
<proteinExistence type="predicted"/>
<gene>
    <name evidence="3" type="ORF">GCM10011374_34620</name>
</gene>
<evidence type="ECO:0008006" key="5">
    <source>
        <dbReference type="Google" id="ProtNLM"/>
    </source>
</evidence>
<evidence type="ECO:0000256" key="2">
    <source>
        <dbReference type="SAM" id="Phobius"/>
    </source>
</evidence>